<protein>
    <submittedName>
        <fullName evidence="1">Uncharacterized protein</fullName>
    </submittedName>
</protein>
<keyword evidence="2" id="KW-1185">Reference proteome</keyword>
<evidence type="ECO:0000313" key="2">
    <source>
        <dbReference type="Proteomes" id="UP000439903"/>
    </source>
</evidence>
<dbReference type="EMBL" id="WTPW01001196">
    <property type="protein sequence ID" value="KAF0449909.1"/>
    <property type="molecule type" value="Genomic_DNA"/>
</dbReference>
<dbReference type="Proteomes" id="UP000439903">
    <property type="component" value="Unassembled WGS sequence"/>
</dbReference>
<organism evidence="1 2">
    <name type="scientific">Gigaspora margarita</name>
    <dbReference type="NCBI Taxonomy" id="4874"/>
    <lineage>
        <taxon>Eukaryota</taxon>
        <taxon>Fungi</taxon>
        <taxon>Fungi incertae sedis</taxon>
        <taxon>Mucoromycota</taxon>
        <taxon>Glomeromycotina</taxon>
        <taxon>Glomeromycetes</taxon>
        <taxon>Diversisporales</taxon>
        <taxon>Gigasporaceae</taxon>
        <taxon>Gigaspora</taxon>
    </lineage>
</organism>
<dbReference type="AlphaFoldDB" id="A0A8H3XFG9"/>
<comment type="caution">
    <text evidence="1">The sequence shown here is derived from an EMBL/GenBank/DDBJ whole genome shotgun (WGS) entry which is preliminary data.</text>
</comment>
<reference evidence="1 2" key="1">
    <citation type="journal article" date="2019" name="Environ. Microbiol.">
        <title>At the nexus of three kingdoms: the genome of the mycorrhizal fungus Gigaspora margarita provides insights into plant, endobacterial and fungal interactions.</title>
        <authorList>
            <person name="Venice F."/>
            <person name="Ghignone S."/>
            <person name="Salvioli di Fossalunga A."/>
            <person name="Amselem J."/>
            <person name="Novero M."/>
            <person name="Xianan X."/>
            <person name="Sedzielewska Toro K."/>
            <person name="Morin E."/>
            <person name="Lipzen A."/>
            <person name="Grigoriev I.V."/>
            <person name="Henrissat B."/>
            <person name="Martin F.M."/>
            <person name="Bonfante P."/>
        </authorList>
    </citation>
    <scope>NUCLEOTIDE SEQUENCE [LARGE SCALE GENOMIC DNA]</scope>
    <source>
        <strain evidence="1 2">BEG34</strain>
    </source>
</reference>
<name>A0A8H3XFG9_GIGMA</name>
<accession>A0A8H3XFG9</accession>
<evidence type="ECO:0000313" key="1">
    <source>
        <dbReference type="EMBL" id="KAF0449909.1"/>
    </source>
</evidence>
<gene>
    <name evidence="1" type="ORF">F8M41_002293</name>
</gene>
<proteinExistence type="predicted"/>
<sequence length="78" mass="8949">MPTTHLAYVVAAVVRDDKYTDPTVSNKVQVDRGVKDLSASTSLKWPSDKKNEYSLVVFLLDYKFGIYDCIRFYGRKPK</sequence>